<dbReference type="Gene3D" id="3.40.50.2300">
    <property type="match status" value="1"/>
</dbReference>
<dbReference type="InterPro" id="IPR000160">
    <property type="entry name" value="GGDEF_dom"/>
</dbReference>
<dbReference type="SMART" id="SM00267">
    <property type="entry name" value="GGDEF"/>
    <property type="match status" value="1"/>
</dbReference>
<dbReference type="PANTHER" id="PTHR33121">
    <property type="entry name" value="CYCLIC DI-GMP PHOSPHODIESTERASE PDEF"/>
    <property type="match status" value="1"/>
</dbReference>
<dbReference type="Pfam" id="PF00072">
    <property type="entry name" value="Response_reg"/>
    <property type="match status" value="1"/>
</dbReference>
<organism evidence="5 6">
    <name type="scientific">Moorena producens PAL-8-15-08-1</name>
    <dbReference type="NCBI Taxonomy" id="1458985"/>
    <lineage>
        <taxon>Bacteria</taxon>
        <taxon>Bacillati</taxon>
        <taxon>Cyanobacteriota</taxon>
        <taxon>Cyanophyceae</taxon>
        <taxon>Coleofasciculales</taxon>
        <taxon>Coleofasciculaceae</taxon>
        <taxon>Moorena</taxon>
    </lineage>
</organism>
<gene>
    <name evidence="5" type="ORF">BJP34_28240</name>
</gene>
<dbReference type="EMBL" id="CP017599">
    <property type="protein sequence ID" value="AOX02811.1"/>
    <property type="molecule type" value="Genomic_DNA"/>
</dbReference>
<protein>
    <submittedName>
        <fullName evidence="5">GGDEF domain-containing response regulator</fullName>
    </submittedName>
</protein>
<evidence type="ECO:0000259" key="2">
    <source>
        <dbReference type="PROSITE" id="PS50110"/>
    </source>
</evidence>
<dbReference type="InterPro" id="IPR001789">
    <property type="entry name" value="Sig_transdc_resp-reg_receiver"/>
</dbReference>
<dbReference type="GO" id="GO:0071111">
    <property type="term" value="F:cyclic-guanylate-specific phosphodiesterase activity"/>
    <property type="evidence" value="ECO:0007669"/>
    <property type="project" value="InterPro"/>
</dbReference>
<dbReference type="InterPro" id="IPR043128">
    <property type="entry name" value="Rev_trsase/Diguanyl_cyclase"/>
</dbReference>
<dbReference type="CDD" id="cd01949">
    <property type="entry name" value="GGDEF"/>
    <property type="match status" value="1"/>
</dbReference>
<dbReference type="InterPro" id="IPR035919">
    <property type="entry name" value="EAL_sf"/>
</dbReference>
<dbReference type="CDD" id="cd17574">
    <property type="entry name" value="REC_OmpR"/>
    <property type="match status" value="1"/>
</dbReference>
<dbReference type="KEGG" id="mpro:BJP34_28240"/>
<dbReference type="PROSITE" id="PS50110">
    <property type="entry name" value="RESPONSE_REGULATORY"/>
    <property type="match status" value="1"/>
</dbReference>
<proteinExistence type="predicted"/>
<dbReference type="InterPro" id="IPR050706">
    <property type="entry name" value="Cyclic-di-GMP_PDE-like"/>
</dbReference>
<dbReference type="InterPro" id="IPR011006">
    <property type="entry name" value="CheY-like_superfamily"/>
</dbReference>
<dbReference type="SMART" id="SM00448">
    <property type="entry name" value="REC"/>
    <property type="match status" value="1"/>
</dbReference>
<dbReference type="GO" id="GO:0000160">
    <property type="term" value="P:phosphorelay signal transduction system"/>
    <property type="evidence" value="ECO:0007669"/>
    <property type="project" value="InterPro"/>
</dbReference>
<dbReference type="STRING" id="1458985.BJP34_28240"/>
<dbReference type="Gene3D" id="3.20.20.450">
    <property type="entry name" value="EAL domain"/>
    <property type="match status" value="1"/>
</dbReference>
<dbReference type="SUPFAM" id="SSF55073">
    <property type="entry name" value="Nucleotide cyclase"/>
    <property type="match status" value="1"/>
</dbReference>
<dbReference type="SUPFAM" id="SSF141868">
    <property type="entry name" value="EAL domain-like"/>
    <property type="match status" value="1"/>
</dbReference>
<dbReference type="RefSeq" id="WP_070395209.1">
    <property type="nucleotide sequence ID" value="NZ_CP017599.1"/>
</dbReference>
<dbReference type="PANTHER" id="PTHR33121:SF71">
    <property type="entry name" value="OXYGEN SENSOR PROTEIN DOSP"/>
    <property type="match status" value="1"/>
</dbReference>
<feature type="modified residue" description="4-aspartylphosphate" evidence="1">
    <location>
        <position position="52"/>
    </location>
</feature>
<dbReference type="SUPFAM" id="SSF52172">
    <property type="entry name" value="CheY-like"/>
    <property type="match status" value="1"/>
</dbReference>
<dbReference type="InterPro" id="IPR029787">
    <property type="entry name" value="Nucleotide_cyclase"/>
</dbReference>
<dbReference type="FunFam" id="3.20.20.450:FF:000001">
    <property type="entry name" value="Cyclic di-GMP phosphodiesterase yahA"/>
    <property type="match status" value="1"/>
</dbReference>
<feature type="domain" description="GGDEF" evidence="4">
    <location>
        <begin position="174"/>
        <end position="307"/>
    </location>
</feature>
<dbReference type="CDD" id="cd01948">
    <property type="entry name" value="EAL"/>
    <property type="match status" value="1"/>
</dbReference>
<dbReference type="PROSITE" id="PS50887">
    <property type="entry name" value="GGDEF"/>
    <property type="match status" value="1"/>
</dbReference>
<evidence type="ECO:0000313" key="5">
    <source>
        <dbReference type="EMBL" id="AOX02811.1"/>
    </source>
</evidence>
<evidence type="ECO:0000259" key="4">
    <source>
        <dbReference type="PROSITE" id="PS50887"/>
    </source>
</evidence>
<dbReference type="AlphaFoldDB" id="A0A1D8TYT5"/>
<dbReference type="NCBIfam" id="TIGR00254">
    <property type="entry name" value="GGDEF"/>
    <property type="match status" value="1"/>
</dbReference>
<accession>A0A1D8TYT5</accession>
<evidence type="ECO:0000313" key="6">
    <source>
        <dbReference type="Proteomes" id="UP000177870"/>
    </source>
</evidence>
<sequence length="578" mass="64860">MNKILVIEDEPIIRNNLLTLLRAEGFETISSDNGSSGVKLAQNQQPDLIICDIIIPQLDGYGVLKTLQQHPITAAIPFIFLSSKADWSDWRMGMRLGADDYLIKPVNRQELLDAIATRLQKRLYQTKCHHLELKKVQAQLDYLLRYDQVTNLPNRLLLEERFNQLLIQRQGRYRRLPVLSLSFDQLNQIYNILGPVNGDLLLQAVAKRLLGRVGPLDTVAQLGMDQFVILLATTINQIEIGLMAETLIDALSLPFTIGEYEIVLTPRIGIACFGRDALDLNTLITHANRARENAGQKGQKAYEFYIASIGDKSQQALWLELQLRQALQKDELQVHYQPKVNLKTGEIEGAEALIRWYHPELGAISPTKFIPLAEKTGLIVPVGEWVLRKACTQAKLWQTQGLSPVQIAVNLSGHQFNQPNLSDSIVAILEETELDPRYLQLELTESTLMDNPKHAIATLKRLKSFGIQISIDDFGTGYSSLSYLRLFPFDVLKIDRSFVCQLTEDAKNEAITTAILQMAHSLNLKVVAEGVETTSQLAFLCGHKCDEIQGYCFSPPLSAPTFTELLCTGKRLSLSYLG</sequence>
<dbReference type="InterPro" id="IPR001633">
    <property type="entry name" value="EAL_dom"/>
</dbReference>
<dbReference type="Pfam" id="PF00563">
    <property type="entry name" value="EAL"/>
    <property type="match status" value="1"/>
</dbReference>
<dbReference type="Proteomes" id="UP000177870">
    <property type="component" value="Chromosome"/>
</dbReference>
<feature type="domain" description="Response regulatory" evidence="2">
    <location>
        <begin position="3"/>
        <end position="119"/>
    </location>
</feature>
<dbReference type="Gene3D" id="3.30.70.270">
    <property type="match status" value="1"/>
</dbReference>
<evidence type="ECO:0000256" key="1">
    <source>
        <dbReference type="PROSITE-ProRule" id="PRU00169"/>
    </source>
</evidence>
<dbReference type="Pfam" id="PF00990">
    <property type="entry name" value="GGDEF"/>
    <property type="match status" value="1"/>
</dbReference>
<name>A0A1D8TYT5_9CYAN</name>
<dbReference type="PROSITE" id="PS50883">
    <property type="entry name" value="EAL"/>
    <property type="match status" value="1"/>
</dbReference>
<evidence type="ECO:0000259" key="3">
    <source>
        <dbReference type="PROSITE" id="PS50883"/>
    </source>
</evidence>
<keyword evidence="1" id="KW-0597">Phosphoprotein</keyword>
<feature type="domain" description="EAL" evidence="3">
    <location>
        <begin position="316"/>
        <end position="570"/>
    </location>
</feature>
<dbReference type="OrthoDB" id="9787983at2"/>
<dbReference type="SMART" id="SM00052">
    <property type="entry name" value="EAL"/>
    <property type="match status" value="1"/>
</dbReference>
<reference evidence="6" key="1">
    <citation type="submission" date="2016-10" db="EMBL/GenBank/DDBJ databases">
        <title>Comparative genomics uncovers the prolific and rare metabolic potential of the cyanobacterial genus Moorea.</title>
        <authorList>
            <person name="Leao T."/>
            <person name="Castelao G."/>
            <person name="Korobeynikov A."/>
            <person name="Monroe E.A."/>
            <person name="Podell S."/>
            <person name="Glukhov E."/>
            <person name="Allen E."/>
            <person name="Gerwick W.H."/>
            <person name="Gerwick L."/>
        </authorList>
    </citation>
    <scope>NUCLEOTIDE SEQUENCE [LARGE SCALE GENOMIC DNA]</scope>
    <source>
        <strain evidence="6">PAL-8-15-08-1</strain>
    </source>
</reference>